<evidence type="ECO:0000313" key="5">
    <source>
        <dbReference type="Proteomes" id="UP000196125"/>
    </source>
</evidence>
<dbReference type="SUPFAM" id="SSF48557">
    <property type="entry name" value="L-aspartase-like"/>
    <property type="match status" value="1"/>
</dbReference>
<dbReference type="Pfam" id="PF10397">
    <property type="entry name" value="ADSL_C"/>
    <property type="match status" value="1"/>
</dbReference>
<dbReference type="InterPro" id="IPR000362">
    <property type="entry name" value="Fumarate_lyase_fam"/>
</dbReference>
<dbReference type="OrthoDB" id="9768878at2"/>
<dbReference type="GO" id="GO:0004018">
    <property type="term" value="F:N6-(1,2-dicarboxyethyl)AMP AMP-lyase (fumarate-forming) activity"/>
    <property type="evidence" value="ECO:0007669"/>
    <property type="project" value="TreeGrafter"/>
</dbReference>
<proteinExistence type="predicted"/>
<reference evidence="4 5" key="1">
    <citation type="submission" date="2017-05" db="EMBL/GenBank/DDBJ databases">
        <authorList>
            <person name="Song R."/>
            <person name="Chenine A.L."/>
            <person name="Ruprecht R.M."/>
        </authorList>
    </citation>
    <scope>NUCLEOTIDE SEQUENCE [LARGE SCALE GENOMIC DNA]</scope>
    <source>
        <strain evidence="4 5">CECT 7927</strain>
    </source>
</reference>
<dbReference type="InterPro" id="IPR020557">
    <property type="entry name" value="Fumarate_lyase_CS"/>
</dbReference>
<dbReference type="EC" id="4.3.2.2" evidence="4"/>
<evidence type="ECO:0000259" key="2">
    <source>
        <dbReference type="SMART" id="SM00998"/>
    </source>
</evidence>
<dbReference type="EMBL" id="FXXI01000003">
    <property type="protein sequence ID" value="SMS00915.1"/>
    <property type="molecule type" value="Genomic_DNA"/>
</dbReference>
<protein>
    <submittedName>
        <fullName evidence="3 4">Adenylosuccinate lyase</fullName>
        <ecNumber evidence="4">4.3.2.2</ecNumber>
    </submittedName>
</protein>
<dbReference type="PANTHER" id="PTHR43172">
    <property type="entry name" value="ADENYLOSUCCINATE LYASE"/>
    <property type="match status" value="1"/>
</dbReference>
<dbReference type="GO" id="GO:0070626">
    <property type="term" value="F:(S)-2-(5-amino-1-(5-phospho-D-ribosyl)imidazole-4-carboxamido) succinate lyase (fumarate-forming) activity"/>
    <property type="evidence" value="ECO:0007669"/>
    <property type="project" value="TreeGrafter"/>
</dbReference>
<dbReference type="GO" id="GO:0005829">
    <property type="term" value="C:cytosol"/>
    <property type="evidence" value="ECO:0007669"/>
    <property type="project" value="TreeGrafter"/>
</dbReference>
<feature type="domain" description="Adenylosuccinate lyase C-terminal" evidence="2">
    <location>
        <begin position="364"/>
        <end position="443"/>
    </location>
</feature>
<dbReference type="Pfam" id="PF00206">
    <property type="entry name" value="Lyase_1"/>
    <property type="match status" value="1"/>
</dbReference>
<reference evidence="3 6" key="2">
    <citation type="submission" date="2023-11" db="EMBL/GenBank/DDBJ databases">
        <title>Plant-associative lifestyle of Vibrio porteresiae and its evolutionary dynamics.</title>
        <authorList>
            <person name="Rameshkumar N."/>
            <person name="Kirti K."/>
        </authorList>
    </citation>
    <scope>NUCLEOTIDE SEQUENCE [LARGE SCALE GENOMIC DNA]</scope>
    <source>
        <strain evidence="3 6">MSSRF38</strain>
    </source>
</reference>
<gene>
    <name evidence="4" type="primary">purB_2</name>
    <name evidence="3" type="ORF">SBX37_17355</name>
    <name evidence="4" type="ORF">VIM7927_02188</name>
</gene>
<dbReference type="RefSeq" id="WP_087480960.1">
    <property type="nucleotide sequence ID" value="NZ_AP024884.1"/>
</dbReference>
<dbReference type="PROSITE" id="PS00163">
    <property type="entry name" value="FUMARATE_LYASES"/>
    <property type="match status" value="1"/>
</dbReference>
<dbReference type="GO" id="GO:0044208">
    <property type="term" value="P:'de novo' AMP biosynthetic process"/>
    <property type="evidence" value="ECO:0007669"/>
    <property type="project" value="TreeGrafter"/>
</dbReference>
<dbReference type="InterPro" id="IPR019468">
    <property type="entry name" value="AdenyloSucc_lyase_C"/>
</dbReference>
<accession>A0A1Y6ITD7</accession>
<evidence type="ECO:0000313" key="4">
    <source>
        <dbReference type="EMBL" id="SMS00915.1"/>
    </source>
</evidence>
<dbReference type="CDD" id="cd01597">
    <property type="entry name" value="pCLME"/>
    <property type="match status" value="1"/>
</dbReference>
<dbReference type="EMBL" id="JAWRCO010000002">
    <property type="protein sequence ID" value="MDW6004625.1"/>
    <property type="molecule type" value="Genomic_DNA"/>
</dbReference>
<organism evidence="4 5">
    <name type="scientific">Vibrio mangrovi</name>
    <dbReference type="NCBI Taxonomy" id="474394"/>
    <lineage>
        <taxon>Bacteria</taxon>
        <taxon>Pseudomonadati</taxon>
        <taxon>Pseudomonadota</taxon>
        <taxon>Gammaproteobacteria</taxon>
        <taxon>Vibrionales</taxon>
        <taxon>Vibrionaceae</taxon>
        <taxon>Vibrio</taxon>
    </lineage>
</organism>
<keyword evidence="1 4" id="KW-0456">Lyase</keyword>
<dbReference type="Gene3D" id="1.10.40.30">
    <property type="entry name" value="Fumarase/aspartase (C-terminal domain)"/>
    <property type="match status" value="1"/>
</dbReference>
<dbReference type="PANTHER" id="PTHR43172:SF1">
    <property type="entry name" value="ADENYLOSUCCINATE LYASE"/>
    <property type="match status" value="1"/>
</dbReference>
<dbReference type="SMART" id="SM00998">
    <property type="entry name" value="ADSL_C"/>
    <property type="match status" value="1"/>
</dbReference>
<dbReference type="PRINTS" id="PR00149">
    <property type="entry name" value="FUMRATELYASE"/>
</dbReference>
<evidence type="ECO:0000313" key="6">
    <source>
        <dbReference type="Proteomes" id="UP001283366"/>
    </source>
</evidence>
<keyword evidence="6" id="KW-1185">Reference proteome</keyword>
<name>A0A1Y6ITD7_9VIBR</name>
<evidence type="ECO:0000256" key="1">
    <source>
        <dbReference type="ARBA" id="ARBA00023239"/>
    </source>
</evidence>
<sequence length="451" mass="49645">MAHIGMFESCITGHWFSSKGKEIWSDLSTLQAWLDVEAALAQAQSKLGMIPVEAAEIITEKANANLLDMEKISADIKSTMHPFVPVLRQFEALCGDAAGYIHWGATTQNIFDTALVLQLRETHHLLLSSLANVMHEMSLLAEKTKLMPQPGRSHGQHALPITFGFKVAGWRAEIRRQYQRLEHASEDAFIASMGGAVGTFSAMSGQGRLVQQNMAEILKLKSNELPVRSSCDSLSAYITQFGLLASTIEKIAQEVIFLQRTEVAEIEESFHRGKVGSSTMSQKRNPQHAQNLVGMSQLLQSRMSLCNLSMVRMNEGDAAASNIFDAAIPEIAITALSISEGMEKLIAGLCVYPDNMMKNLNMTGGLILSEAVMMELANTIGRAEAHHVLYEAAMNSVEHSLNYSECIMEELHKCGLSDKLDMENLMNPVSYLGEAPECVDDELKRNVTLNQ</sequence>
<dbReference type="Gene3D" id="1.20.200.10">
    <property type="entry name" value="Fumarase/aspartase (Central domain)"/>
    <property type="match status" value="1"/>
</dbReference>
<evidence type="ECO:0000313" key="3">
    <source>
        <dbReference type="EMBL" id="MDW6004625.1"/>
    </source>
</evidence>
<dbReference type="Proteomes" id="UP001283366">
    <property type="component" value="Unassembled WGS sequence"/>
</dbReference>
<dbReference type="InterPro" id="IPR008948">
    <property type="entry name" value="L-Aspartase-like"/>
</dbReference>
<dbReference type="AlphaFoldDB" id="A0A1Y6ITD7"/>
<dbReference type="InterPro" id="IPR022761">
    <property type="entry name" value="Fumarate_lyase_N"/>
</dbReference>
<dbReference type="Proteomes" id="UP000196125">
    <property type="component" value="Unassembled WGS sequence"/>
</dbReference>